<organism evidence="1 2">
    <name type="scientific">Flavobacterium arsenatis</name>
    <dbReference type="NCBI Taxonomy" id="1484332"/>
    <lineage>
        <taxon>Bacteria</taxon>
        <taxon>Pseudomonadati</taxon>
        <taxon>Bacteroidota</taxon>
        <taxon>Flavobacteriia</taxon>
        <taxon>Flavobacteriales</taxon>
        <taxon>Flavobacteriaceae</taxon>
        <taxon>Flavobacterium</taxon>
    </lineage>
</organism>
<evidence type="ECO:0000313" key="2">
    <source>
        <dbReference type="Proteomes" id="UP001255185"/>
    </source>
</evidence>
<dbReference type="Proteomes" id="UP001255185">
    <property type="component" value="Unassembled WGS sequence"/>
</dbReference>
<proteinExistence type="predicted"/>
<name>A0ABU1TU41_9FLAO</name>
<keyword evidence="2" id="KW-1185">Reference proteome</keyword>
<reference evidence="1 2" key="1">
    <citation type="submission" date="2023-07" db="EMBL/GenBank/DDBJ databases">
        <title>Sorghum-associated microbial communities from plants grown in Nebraska, USA.</title>
        <authorList>
            <person name="Schachtman D."/>
        </authorList>
    </citation>
    <scope>NUCLEOTIDE SEQUENCE [LARGE SCALE GENOMIC DNA]</scope>
    <source>
        <strain evidence="1 2">3773</strain>
    </source>
</reference>
<gene>
    <name evidence="1" type="ORF">J2X31_003429</name>
</gene>
<comment type="caution">
    <text evidence="1">The sequence shown here is derived from an EMBL/GenBank/DDBJ whole genome shotgun (WGS) entry which is preliminary data.</text>
</comment>
<accession>A0ABU1TU41</accession>
<evidence type="ECO:0000313" key="1">
    <source>
        <dbReference type="EMBL" id="MDR6969398.1"/>
    </source>
</evidence>
<sequence length="40" mass="4599">MNKLCFIVLFNSSCYLIDLFNWSPKTNKVSFIRNPSSVTA</sequence>
<protein>
    <submittedName>
        <fullName evidence="1">Uncharacterized protein</fullName>
    </submittedName>
</protein>
<dbReference type="EMBL" id="JAVDVI010000020">
    <property type="protein sequence ID" value="MDR6969398.1"/>
    <property type="molecule type" value="Genomic_DNA"/>
</dbReference>
<feature type="non-terminal residue" evidence="1">
    <location>
        <position position="40"/>
    </location>
</feature>